<keyword evidence="2" id="KW-0032">Aminotransferase</keyword>
<dbReference type="SUPFAM" id="SSF56322">
    <property type="entry name" value="ADC synthase"/>
    <property type="match status" value="1"/>
</dbReference>
<dbReference type="GO" id="GO:0046820">
    <property type="term" value="F:4-amino-4-deoxychorismate synthase activity"/>
    <property type="evidence" value="ECO:0007669"/>
    <property type="project" value="UniProtKB-EC"/>
</dbReference>
<accession>A0A1W1E8P9</accession>
<evidence type="ECO:0000259" key="1">
    <source>
        <dbReference type="Pfam" id="PF00425"/>
    </source>
</evidence>
<keyword evidence="2" id="KW-0808">Transferase</keyword>
<dbReference type="GO" id="GO:0000162">
    <property type="term" value="P:L-tryptophan biosynthetic process"/>
    <property type="evidence" value="ECO:0007669"/>
    <property type="project" value="TreeGrafter"/>
</dbReference>
<protein>
    <submittedName>
        <fullName evidence="2">Para-aminobenzoate synthase, aminase component</fullName>
        <ecNumber evidence="2">2.6.1.85</ecNumber>
    </submittedName>
</protein>
<dbReference type="NCBIfam" id="NF005486">
    <property type="entry name" value="PRK07093.1"/>
    <property type="match status" value="1"/>
</dbReference>
<proteinExistence type="predicted"/>
<dbReference type="InterPro" id="IPR005801">
    <property type="entry name" value="ADC_synthase"/>
</dbReference>
<dbReference type="InterPro" id="IPR015890">
    <property type="entry name" value="Chorismate_C"/>
</dbReference>
<feature type="domain" description="Chorismate-utilising enzyme C-terminal" evidence="1">
    <location>
        <begin position="85"/>
        <end position="329"/>
    </location>
</feature>
<dbReference type="Pfam" id="PF00425">
    <property type="entry name" value="Chorismate_bind"/>
    <property type="match status" value="1"/>
</dbReference>
<name>A0A1W1E8P9_9ZZZZ</name>
<dbReference type="PANTHER" id="PTHR11236">
    <property type="entry name" value="AMINOBENZOATE/ANTHRANILATE SYNTHASE"/>
    <property type="match status" value="1"/>
</dbReference>
<dbReference type="EC" id="2.6.1.85" evidence="2"/>
<dbReference type="AlphaFoldDB" id="A0A1W1E8P9"/>
<dbReference type="InterPro" id="IPR019999">
    <property type="entry name" value="Anth_synth_I-like"/>
</dbReference>
<dbReference type="Gene3D" id="3.60.120.10">
    <property type="entry name" value="Anthranilate synthase"/>
    <property type="match status" value="1"/>
</dbReference>
<dbReference type="PRINTS" id="PR00095">
    <property type="entry name" value="ANTSNTHASEI"/>
</dbReference>
<reference evidence="2" key="1">
    <citation type="submission" date="2016-10" db="EMBL/GenBank/DDBJ databases">
        <authorList>
            <person name="de Groot N.N."/>
        </authorList>
    </citation>
    <scope>NUCLEOTIDE SEQUENCE</scope>
</reference>
<sequence>MDNHASSLPAESLWLSSQTGFETINRLGSSRTPFLFVISYDKQKIFAKPLDSLESDICYKLEDWRNYPIQKRTKPYTLAKFPVDFAHYRHTIETVQEEIRSGNTYLLNLTFETPVETNLTLKEIFTWAQAKFKLYFKGEFICFSPERFVEIEGCTIATYPMKGTIDATLPNAKKAILHNEKEMAEHVMIVDLMRNDLGMVSTDVKVETFRYTDTIRAGNKPLLQVSSKITAKLPEDWHTHLGTILKTLTPAGSITGTPKKRTVEIINAVENYARGFYTGIFGIYNGTNLRSAVMIRFMEEREGKLYYKSGGGITIDSDARSEYEELIDKIYLPL</sequence>
<evidence type="ECO:0000313" key="2">
    <source>
        <dbReference type="EMBL" id="SFV90136.1"/>
    </source>
</evidence>
<dbReference type="EMBL" id="FPIB01000010">
    <property type="protein sequence ID" value="SFV90136.1"/>
    <property type="molecule type" value="Genomic_DNA"/>
</dbReference>
<gene>
    <name evidence="2" type="ORF">MNB_SV-4-1252</name>
</gene>
<dbReference type="PANTHER" id="PTHR11236:SF50">
    <property type="entry name" value="AMINODEOXYCHORISMATE SYNTHASE COMPONENT 1"/>
    <property type="match status" value="1"/>
</dbReference>
<organism evidence="2">
    <name type="scientific">hydrothermal vent metagenome</name>
    <dbReference type="NCBI Taxonomy" id="652676"/>
    <lineage>
        <taxon>unclassified sequences</taxon>
        <taxon>metagenomes</taxon>
        <taxon>ecological metagenomes</taxon>
    </lineage>
</organism>